<name>A0A7G7MFW2_9PSEU</name>
<protein>
    <submittedName>
        <fullName evidence="2">Phage tail family protein</fullName>
    </submittedName>
</protein>
<accession>A0A7G7MFW2</accession>
<gene>
    <name evidence="2" type="ORF">H6H00_26795</name>
</gene>
<dbReference type="Pfam" id="PF22768">
    <property type="entry name" value="SPP1_Dit"/>
    <property type="match status" value="1"/>
</dbReference>
<dbReference type="InterPro" id="IPR054738">
    <property type="entry name" value="Siphovirus-type_tail_C"/>
</dbReference>
<organism evidence="2 3">
    <name type="scientific">Pseudonocardia petroleophila</name>
    <dbReference type="NCBI Taxonomy" id="37331"/>
    <lineage>
        <taxon>Bacteria</taxon>
        <taxon>Bacillati</taxon>
        <taxon>Actinomycetota</taxon>
        <taxon>Actinomycetes</taxon>
        <taxon>Pseudonocardiales</taxon>
        <taxon>Pseudonocardiaceae</taxon>
        <taxon>Pseudonocardia</taxon>
    </lineage>
</organism>
<dbReference type="KEGG" id="ppel:H6H00_26795"/>
<dbReference type="AlphaFoldDB" id="A0A7G7MFW2"/>
<dbReference type="EMBL" id="CP060131">
    <property type="protein sequence ID" value="QNG51673.1"/>
    <property type="molecule type" value="Genomic_DNA"/>
</dbReference>
<evidence type="ECO:0000313" key="2">
    <source>
        <dbReference type="EMBL" id="QNG51673.1"/>
    </source>
</evidence>
<dbReference type="Proteomes" id="UP000515728">
    <property type="component" value="Chromosome"/>
</dbReference>
<reference evidence="2 3" key="1">
    <citation type="submission" date="2020-08" db="EMBL/GenBank/DDBJ databases">
        <authorList>
            <person name="Mo P."/>
        </authorList>
    </citation>
    <scope>NUCLEOTIDE SEQUENCE [LARGE SCALE GENOMIC DNA]</scope>
    <source>
        <strain evidence="2 3">CGMCC 4.1532</strain>
    </source>
</reference>
<feature type="domain" description="Siphovirus-type tail component C-terminal" evidence="1">
    <location>
        <begin position="200"/>
        <end position="294"/>
    </location>
</feature>
<proteinExistence type="predicted"/>
<evidence type="ECO:0000259" key="1">
    <source>
        <dbReference type="Pfam" id="PF22768"/>
    </source>
</evidence>
<sequence>MSILDEQFSYRGLVFGEGCDVMVNSWEGLEGFEARTADSEQPRGDGGIRGLDYMASRLVSFELSIIEKIDFDGSIYEELWRKVRSAFQISRADDFELAFKRPGMPERMIRCRPIQLMRSEKYLSFNRYGFPPVVLRAVDPRIYSTEIKSANATVYTVVSGGVELPAELPTEFGAGSQTELVVQNDGEANAFPLLRFYGPVSGTVTGVKLTNSTTGQVFEVSATISSGQILTADMEAAVTGADQLVVSLDGSSRYGDWELPRAPFFLAPGSNNLRFEVTGTSTNAICNVTWRDTWDG</sequence>
<evidence type="ECO:0000313" key="3">
    <source>
        <dbReference type="Proteomes" id="UP000515728"/>
    </source>
</evidence>
<dbReference type="RefSeq" id="WP_185718427.1">
    <property type="nucleotide sequence ID" value="NZ_BAAAWI010000001.1"/>
</dbReference>
<keyword evidence="3" id="KW-1185">Reference proteome</keyword>